<gene>
    <name evidence="1" type="ORF">G1H19_10125</name>
</gene>
<name>A0A7K3WDC1_9ACTN</name>
<evidence type="ECO:0000313" key="2">
    <source>
        <dbReference type="Proteomes" id="UP000470470"/>
    </source>
</evidence>
<proteinExistence type="predicted"/>
<comment type="caution">
    <text evidence="1">The sequence shown here is derived from an EMBL/GenBank/DDBJ whole genome shotgun (WGS) entry which is preliminary data.</text>
</comment>
<dbReference type="AlphaFoldDB" id="A0A7K3WDC1"/>
<protein>
    <recommendedName>
        <fullName evidence="3">VOC domain-containing protein</fullName>
    </recommendedName>
</protein>
<evidence type="ECO:0000313" key="1">
    <source>
        <dbReference type="EMBL" id="NEL54357.1"/>
    </source>
</evidence>
<dbReference type="Proteomes" id="UP000470470">
    <property type="component" value="Unassembled WGS sequence"/>
</dbReference>
<evidence type="ECO:0008006" key="3">
    <source>
        <dbReference type="Google" id="ProtNLM"/>
    </source>
</evidence>
<dbReference type="SUPFAM" id="SSF54593">
    <property type="entry name" value="Glyoxalase/Bleomycin resistance protein/Dihydroxybiphenyl dioxygenase"/>
    <property type="match status" value="1"/>
</dbReference>
<dbReference type="InterPro" id="IPR029068">
    <property type="entry name" value="Glyas_Bleomycin-R_OHBP_Dase"/>
</dbReference>
<accession>A0A7K3WDC1</accession>
<organism evidence="1 2">
    <name type="scientific">Goekera deserti</name>
    <dbReference type="NCBI Taxonomy" id="2497753"/>
    <lineage>
        <taxon>Bacteria</taxon>
        <taxon>Bacillati</taxon>
        <taxon>Actinomycetota</taxon>
        <taxon>Actinomycetes</taxon>
        <taxon>Geodermatophilales</taxon>
        <taxon>Geodermatophilaceae</taxon>
        <taxon>Goekera</taxon>
    </lineage>
</organism>
<reference evidence="1 2" key="1">
    <citation type="submission" date="2020-02" db="EMBL/GenBank/DDBJ databases">
        <title>The whole genome sequence of CPCC 205119.</title>
        <authorList>
            <person name="Jiang Z."/>
        </authorList>
    </citation>
    <scope>NUCLEOTIDE SEQUENCE [LARGE SCALE GENOMIC DNA]</scope>
    <source>
        <strain evidence="1 2">CPCC 205119</strain>
    </source>
</reference>
<keyword evidence="2" id="KW-1185">Reference proteome</keyword>
<dbReference type="RefSeq" id="WP_152727609.1">
    <property type="nucleotide sequence ID" value="NZ_JAABOZ010000001.1"/>
</dbReference>
<dbReference type="EMBL" id="JAAGWK010000011">
    <property type="protein sequence ID" value="NEL54357.1"/>
    <property type="molecule type" value="Genomic_DNA"/>
</dbReference>
<sequence length="513" mass="56136">MAGQALHARARRPTGALSVDVPDLGKAVAYYQRFFGFLVRSQDEREAWLTGHGVTVRLSLAAGPEAGKQQPAAPLFVDRPAVLRRHLDDLGAHLVDVPPEAAGRGCFGVRDLYGNVLTFCPTTGLGSLRGALDDRVDRTRRAFRRRQSDRAQSGEVRRLREFLTGRGSRPPTFYVHVHGGLLHWLAATVGRLPADLDVVVIGSDLTADEQRWITTELRRPLHAVADRLDDAGALELLSAAEESDFGWVELGCLVLDPAVLHDLAMLPPDASLGCTWSFESGWGFPVAAPYLLYLSAGGLREVAALDPSATAGIHSWQRFNRQVEGRRCYSRVPSRRARRLLAGVVPTTDAHPPVPAGLPFYEATVLYQLLARAAGRQVHQVRHLSALGNARAEDVQDQYSDELVYIGALSYADPLEEFSGYFHDPSVRQLYLLAERVVLTPLSRSLPDWYQRRATLIDDALTAVGLDPEGAPALVIDHLVAVRGLTDEAAQLVVRPPVLSGHDQSPTARRSAR</sequence>
<dbReference type="Gene3D" id="3.10.180.10">
    <property type="entry name" value="2,3-Dihydroxybiphenyl 1,2-Dioxygenase, domain 1"/>
    <property type="match status" value="1"/>
</dbReference>